<dbReference type="OrthoDB" id="2151789at2759"/>
<dbReference type="GO" id="GO:0016491">
    <property type="term" value="F:oxidoreductase activity"/>
    <property type="evidence" value="ECO:0007669"/>
    <property type="project" value="UniProtKB-KW"/>
</dbReference>
<reference evidence="6 7" key="1">
    <citation type="journal article" date="2011" name="Genome Biol.">
        <title>Comparative genome sequence analysis underscores mycoparasitism as the ancestral life style of Trichoderma.</title>
        <authorList>
            <person name="Kubicek C.P."/>
            <person name="Herrera-Estrella A."/>
            <person name="Seidl-Seiboth V."/>
            <person name="Martinez D.A."/>
            <person name="Druzhinina I.S."/>
            <person name="Thon M."/>
            <person name="Zeilinger S."/>
            <person name="Casas-Flores S."/>
            <person name="Horwitz B.A."/>
            <person name="Mukherjee P.K."/>
            <person name="Mukherjee M."/>
            <person name="Kredics L."/>
            <person name="Alcaraz L.D."/>
            <person name="Aerts A."/>
            <person name="Antal Z."/>
            <person name="Atanasova L."/>
            <person name="Cervantes-Badillo M.G."/>
            <person name="Challacombe J."/>
            <person name="Chertkov O."/>
            <person name="McCluskey K."/>
            <person name="Coulpier F."/>
            <person name="Deshpande N."/>
            <person name="von Doehren H."/>
            <person name="Ebbole D.J."/>
            <person name="Esquivel-Naranjo E.U."/>
            <person name="Fekete E."/>
            <person name="Flipphi M."/>
            <person name="Glaser F."/>
            <person name="Gomez-Rodriguez E.Y."/>
            <person name="Gruber S."/>
            <person name="Han C."/>
            <person name="Henrissat B."/>
            <person name="Hermosa R."/>
            <person name="Hernandez-Onate M."/>
            <person name="Karaffa L."/>
            <person name="Kosti I."/>
            <person name="Le Crom S."/>
            <person name="Lindquist E."/>
            <person name="Lucas S."/>
            <person name="Luebeck M."/>
            <person name="Luebeck P.S."/>
            <person name="Margeot A."/>
            <person name="Metz B."/>
            <person name="Misra M."/>
            <person name="Nevalainen H."/>
            <person name="Omann M."/>
            <person name="Packer N."/>
            <person name="Perrone G."/>
            <person name="Uresti-Rivera E.E."/>
            <person name="Salamov A."/>
            <person name="Schmoll M."/>
            <person name="Seiboth B."/>
            <person name="Shapiro H."/>
            <person name="Sukno S."/>
            <person name="Tamayo-Ramos J.A."/>
            <person name="Tisch D."/>
            <person name="Wiest A."/>
            <person name="Wilkinson H.H."/>
            <person name="Zhang M."/>
            <person name="Coutinho P.M."/>
            <person name="Kenerley C.M."/>
            <person name="Monte E."/>
            <person name="Baker S.E."/>
            <person name="Grigoriev I.V."/>
        </authorList>
    </citation>
    <scope>NUCLEOTIDE SEQUENCE [LARGE SCALE GENOMIC DNA]</scope>
    <source>
        <strain evidence="7">ATCC 20476 / IMI 206040</strain>
    </source>
</reference>
<dbReference type="Gene3D" id="3.30.465.10">
    <property type="match status" value="1"/>
</dbReference>
<keyword evidence="4" id="KW-0560">Oxidoreductase</keyword>
<evidence type="ECO:0000256" key="4">
    <source>
        <dbReference type="ARBA" id="ARBA00023002"/>
    </source>
</evidence>
<keyword evidence="2" id="KW-0285">Flavoprotein</keyword>
<dbReference type="OMA" id="LNWLFAT"/>
<accession>G9P3M6</accession>
<proteinExistence type="inferred from homology"/>
<keyword evidence="3" id="KW-0274">FAD</keyword>
<dbReference type="InterPro" id="IPR016169">
    <property type="entry name" value="FAD-bd_PCMH_sub2"/>
</dbReference>
<dbReference type="eggNOG" id="KOG1231">
    <property type="taxonomic scope" value="Eukaryota"/>
</dbReference>
<dbReference type="PROSITE" id="PS51387">
    <property type="entry name" value="FAD_PCMH"/>
    <property type="match status" value="1"/>
</dbReference>
<comment type="caution">
    <text evidence="6">The sequence shown here is derived from an EMBL/GenBank/DDBJ whole genome shotgun (WGS) entry which is preliminary data.</text>
</comment>
<gene>
    <name evidence="6" type="ORF">TRIATDRAFT_225071</name>
</gene>
<dbReference type="InterPro" id="IPR016166">
    <property type="entry name" value="FAD-bd_PCMH"/>
</dbReference>
<dbReference type="InterPro" id="IPR050416">
    <property type="entry name" value="FAD-linked_Oxidoreductase"/>
</dbReference>
<dbReference type="InterPro" id="IPR036318">
    <property type="entry name" value="FAD-bd_PCMH-like_sf"/>
</dbReference>
<comment type="similarity">
    <text evidence="1">Belongs to the oxygen-dependent FAD-linked oxidoreductase family.</text>
</comment>
<dbReference type="Pfam" id="PF01565">
    <property type="entry name" value="FAD_binding_4"/>
    <property type="match status" value="1"/>
</dbReference>
<dbReference type="PANTHER" id="PTHR42973">
    <property type="entry name" value="BINDING OXIDOREDUCTASE, PUTATIVE (AFU_ORTHOLOGUE AFUA_1G17690)-RELATED"/>
    <property type="match status" value="1"/>
</dbReference>
<sequence>MRLAESSTATALAAAAAVSAASYETCVRCSLHHPDNTNTNWSQCTRLASALGDIVTTTPFAATDYFSIQESSLVPACIVRPRSSQDVSKAVTILTSSQSRLPGCQFAVKGGGHTPAGGAANIQGGVTIDMKFLNATVLSDDKSSVAVGAGAVWSDVYGYLGGFNLAAAGGRNGGVGVGGLLLGGGISHFSPRVGWASDGVVEFEVVLANGTLATVSATSHPDLYRALKGGGNNFGVVTRYELATFAQGNMSVNTISYDVSQVGAVFDAFTDIAASPNFDPYVSLQADLLFSSAAKAWSATGSASYTKPVLHPEVFSGLEAVPSISNTSEITAVAALAAENPTPPLLVDRNWLFATITFGTSSKAMLGIFNALNQSIHDFNPAGGITWSFAFEPLPSVMLSHSAATGGNVLGLEPKDGNGVILLISALWPNSSSNDVIYRKGRDAFTAVKTVAEQKGVLRKFEYLNYAGPHQSPLASYGVDNLNFLRQVSRKYDPTGVFQSKVPGGFKLW</sequence>
<dbReference type="InterPro" id="IPR006094">
    <property type="entry name" value="Oxid_FAD_bind_N"/>
</dbReference>
<evidence type="ECO:0000256" key="1">
    <source>
        <dbReference type="ARBA" id="ARBA00005466"/>
    </source>
</evidence>
<evidence type="ECO:0000256" key="3">
    <source>
        <dbReference type="ARBA" id="ARBA00022827"/>
    </source>
</evidence>
<name>G9P3M6_HYPAI</name>
<dbReference type="AlphaFoldDB" id="G9P3M6"/>
<dbReference type="PANTHER" id="PTHR42973:SF22">
    <property type="entry name" value="FAD-BINDING PCMH-TYPE DOMAIN-CONTAINING PROTEIN-RELATED"/>
    <property type="match status" value="1"/>
</dbReference>
<feature type="domain" description="FAD-binding PCMH-type" evidence="5">
    <location>
        <begin position="71"/>
        <end position="247"/>
    </location>
</feature>
<organism evidence="6 7">
    <name type="scientific">Hypocrea atroviridis (strain ATCC 20476 / IMI 206040)</name>
    <name type="common">Trichoderma atroviride</name>
    <dbReference type="NCBI Taxonomy" id="452589"/>
    <lineage>
        <taxon>Eukaryota</taxon>
        <taxon>Fungi</taxon>
        <taxon>Dikarya</taxon>
        <taxon>Ascomycota</taxon>
        <taxon>Pezizomycotina</taxon>
        <taxon>Sordariomycetes</taxon>
        <taxon>Hypocreomycetidae</taxon>
        <taxon>Hypocreales</taxon>
        <taxon>Hypocreaceae</taxon>
        <taxon>Trichoderma</taxon>
    </lineage>
</organism>
<dbReference type="GO" id="GO:0071949">
    <property type="term" value="F:FAD binding"/>
    <property type="evidence" value="ECO:0007669"/>
    <property type="project" value="InterPro"/>
</dbReference>
<dbReference type="HOGENOM" id="CLU_018354_1_2_1"/>
<dbReference type="EMBL" id="ABDG02000026">
    <property type="protein sequence ID" value="EHK43631.1"/>
    <property type="molecule type" value="Genomic_DNA"/>
</dbReference>
<evidence type="ECO:0000259" key="5">
    <source>
        <dbReference type="PROSITE" id="PS51387"/>
    </source>
</evidence>
<evidence type="ECO:0000256" key="2">
    <source>
        <dbReference type="ARBA" id="ARBA00022630"/>
    </source>
</evidence>
<dbReference type="STRING" id="452589.G9P3M6"/>
<dbReference type="SUPFAM" id="SSF56176">
    <property type="entry name" value="FAD-binding/transporter-associated domain-like"/>
    <property type="match status" value="1"/>
</dbReference>
<protein>
    <recommendedName>
        <fullName evidence="5">FAD-binding PCMH-type domain-containing protein</fullName>
    </recommendedName>
</protein>
<keyword evidence="7" id="KW-1185">Reference proteome</keyword>
<evidence type="ECO:0000313" key="6">
    <source>
        <dbReference type="EMBL" id="EHK43631.1"/>
    </source>
</evidence>
<dbReference type="Proteomes" id="UP000005426">
    <property type="component" value="Unassembled WGS sequence"/>
</dbReference>
<evidence type="ECO:0000313" key="7">
    <source>
        <dbReference type="Proteomes" id="UP000005426"/>
    </source>
</evidence>